<evidence type="ECO:0000256" key="1">
    <source>
        <dbReference type="ARBA" id="ARBA00000928"/>
    </source>
</evidence>
<evidence type="ECO:0000256" key="7">
    <source>
        <dbReference type="ARBA" id="ARBA00022694"/>
    </source>
</evidence>
<dbReference type="PROSITE" id="PS51634">
    <property type="entry name" value="CRC"/>
    <property type="match status" value="1"/>
</dbReference>
<dbReference type="InterPro" id="IPR033467">
    <property type="entry name" value="Tesmin/TSO1-like_CXC"/>
</dbReference>
<feature type="region of interest" description="Disordered" evidence="16">
    <location>
        <begin position="66"/>
        <end position="108"/>
    </location>
</feature>
<evidence type="ECO:0000256" key="16">
    <source>
        <dbReference type="SAM" id="MobiDB-lite"/>
    </source>
</evidence>
<keyword evidence="8" id="KW-0479">Metal-binding</keyword>
<feature type="domain" description="CRC" evidence="17">
    <location>
        <begin position="114"/>
        <end position="238"/>
    </location>
</feature>
<dbReference type="SMART" id="SM01114">
    <property type="entry name" value="CXC"/>
    <property type="match status" value="2"/>
</dbReference>
<dbReference type="InterPro" id="IPR005172">
    <property type="entry name" value="CRC"/>
</dbReference>
<dbReference type="FunFam" id="3.40.50.11980:FF:000002">
    <property type="entry name" value="Proteinaceous RNase P 2"/>
    <property type="match status" value="1"/>
</dbReference>
<feature type="compositionally biased region" description="Low complexity" evidence="16">
    <location>
        <begin position="694"/>
        <end position="708"/>
    </location>
</feature>
<dbReference type="Pfam" id="PF03638">
    <property type="entry name" value="TCR"/>
    <property type="match status" value="2"/>
</dbReference>
<gene>
    <name evidence="18" type="primary">TCX5</name>
    <name evidence="18" type="ORF">SDJN03_16535</name>
</gene>
<dbReference type="InterPro" id="IPR031595">
    <property type="entry name" value="PRORP_C"/>
</dbReference>
<feature type="compositionally biased region" description="Basic and acidic residues" evidence="16">
    <location>
        <begin position="720"/>
        <end position="736"/>
    </location>
</feature>
<evidence type="ECO:0000256" key="2">
    <source>
        <dbReference type="ARBA" id="ARBA00001946"/>
    </source>
</evidence>
<evidence type="ECO:0000256" key="12">
    <source>
        <dbReference type="ARBA" id="ARBA00022842"/>
    </source>
</evidence>
<dbReference type="EC" id="3.1.26.5" evidence="6"/>
<feature type="region of interest" description="Disordered" evidence="16">
    <location>
        <begin position="670"/>
        <end position="736"/>
    </location>
</feature>
<feature type="compositionally biased region" description="Polar residues" evidence="16">
    <location>
        <begin position="682"/>
        <end position="692"/>
    </location>
</feature>
<dbReference type="PANTHER" id="PTHR13547:SF7">
    <property type="entry name" value="RIBONUCLEASE P"/>
    <property type="match status" value="1"/>
</dbReference>
<keyword evidence="10" id="KW-0378">Hydrolase</keyword>
<feature type="compositionally biased region" description="Basic and acidic residues" evidence="16">
    <location>
        <begin position="670"/>
        <end position="681"/>
    </location>
</feature>
<dbReference type="Pfam" id="PF17177">
    <property type="entry name" value="PPR_long"/>
    <property type="match status" value="2"/>
</dbReference>
<feature type="region of interest" description="Disordered" evidence="16">
    <location>
        <begin position="168"/>
        <end position="187"/>
    </location>
</feature>
<dbReference type="Proteomes" id="UP000685013">
    <property type="component" value="Chromosome 11"/>
</dbReference>
<name>A0AAV6MVN2_9ROSI</name>
<dbReference type="GO" id="GO:0004526">
    <property type="term" value="F:ribonuclease P activity"/>
    <property type="evidence" value="ECO:0007669"/>
    <property type="project" value="UniProtKB-EC"/>
</dbReference>
<keyword evidence="7" id="KW-0819">tRNA processing</keyword>
<dbReference type="Pfam" id="PF16953">
    <property type="entry name" value="PRORP"/>
    <property type="match status" value="1"/>
</dbReference>
<feature type="non-terminal residue" evidence="18">
    <location>
        <position position="1"/>
    </location>
</feature>
<dbReference type="PANTHER" id="PTHR13547">
    <property type="match status" value="1"/>
</dbReference>
<comment type="similarity">
    <text evidence="4">Belongs to the lin-54 family.</text>
</comment>
<keyword evidence="11" id="KW-0862">Zinc</keyword>
<comment type="similarity">
    <text evidence="5">Belongs to the PPR family. P subfamily.</text>
</comment>
<keyword evidence="14" id="KW-0539">Nucleus</keyword>
<evidence type="ECO:0000313" key="18">
    <source>
        <dbReference type="EMBL" id="KAG6587970.1"/>
    </source>
</evidence>
<evidence type="ECO:0000256" key="6">
    <source>
        <dbReference type="ARBA" id="ARBA00012179"/>
    </source>
</evidence>
<evidence type="ECO:0000256" key="15">
    <source>
        <dbReference type="PROSITE-ProRule" id="PRU00708"/>
    </source>
</evidence>
<dbReference type="InterPro" id="IPR002885">
    <property type="entry name" value="PPR_rpt"/>
</dbReference>
<keyword evidence="13" id="KW-0464">Manganese</keyword>
<dbReference type="GO" id="GO:0005634">
    <property type="term" value="C:nucleus"/>
    <property type="evidence" value="ECO:0007669"/>
    <property type="project" value="UniProtKB-SubCell"/>
</dbReference>
<protein>
    <recommendedName>
        <fullName evidence="6">ribonuclease P</fullName>
        <ecNumber evidence="6">3.1.26.5</ecNumber>
    </recommendedName>
</protein>
<sequence length="1334" mass="147733">MDDLPPQNAQTGSEEPDSVVAFDVTAKKLVRQLDFAEFGGAVLPELPHFQSQSRCQSESPAVMVVQSPSQPKSPQHLMVLPVGTQSPHPVAVRKPDSPKSRSRSVETKDATPKKQKQCNCKHSRCLKLYCECFASGIYCDGCNCANCYNNVENEVSRREAVETTLERNPNAFRPKIASSPHGPRKSRDEIGEVVMRGKHYKGCHCKKSSCLKKYCECFQANILCSENCKCMDCKNFEGSDERQALLHGDHVNNMAYIQQAANAAITGAIGSSGYACLSTSQKRKGPELCFGPTGKDTPCNSIAQFHQANNILSSGASTSSPLPVAHVGSPAAPGPSKFSFRSLLADLIQMNDLKELCSVLVVLSSEASKNIAEQRIAEKQINDPLQISRASTGDRSQDQEADVKAADVECGSLNQGDRIVHHNSNSDSSDTTTARPMSPGTLALMCDEQDTMFTGAALAHGLAGHGCNTSSHMLDKSVSEVYMEQERIVLTKFRDCLNKLITPGEIKETNSVEARNENHSKNSTSNSGYRQRIISNGVLKNVALSAPRIPPIDAAAHHTDFDRYYATQTVLYPSGRIIDDKANLSSSSNMEPSQHPRFFPPKHTLRLVRIGNRVVGETSTTTSDRKPSKKLSFSITQKLSKNGSRRLGSGNETLVKKSVEDLVNLEVEEKNGKRVERDKNGRNSSGSANGMKTGSGISNIKSISDNSSLKVYGGSRNGGKVKEKSMRKQVVEEKDKLSKGSNEIPFRANLDMCSKMGDFMGAIKLYEWTQREGIKLEKYHYAVIMYLCSSAALGVIQPAKSGRGNRTLNSLALSEVGSYENPITLSEQHDNKENIVLSTNILEDEDLKRYALEKGFEIYEKMRAENIPMNEATLTSVARMAMSVGDGDMAFDIVKQMKPLGLNPRLRSYGPALSTFCNKGEIDKAFSVEKHMLEHGVYPEEPELAVLLRVSINASNAEKVYYLLHKLRTSVRQVSTSTADLITTWFKSKDATRVGKAKLDKVKIREAIENGGGGWHGLGWLGRGKWNVSSTNVGKDGMCKACGEKLVTIDLDPIETENFAESVAAIATKREKNSSFQKFQKWLEHYGPFEAVIDAANVGLFMERNFTPSRVNLIANGIRQKLSSKKWPLIVLHNRRITGRKMNEAVNRTLIEKWKNGNALYATPTGSNDDWYWLYAAIKFKCLLVTNDEMRDHTFQLLGNDFFPRWKERHQVRFSFSATGPVFHMPPPCSVVIQESEKGHWHVPIASEHSYEEDREWLCITRGKSQLHMTRQEDPLKIKGFSSETLSLHVDEKEYSVTFTWDWQFSANFVSSLSDACLGPPSSPLSLLGLPSEH</sequence>
<evidence type="ECO:0000256" key="5">
    <source>
        <dbReference type="ARBA" id="ARBA00007626"/>
    </source>
</evidence>
<organism evidence="18 19">
    <name type="scientific">Cucurbita argyrosperma subsp. sororia</name>
    <dbReference type="NCBI Taxonomy" id="37648"/>
    <lineage>
        <taxon>Eukaryota</taxon>
        <taxon>Viridiplantae</taxon>
        <taxon>Streptophyta</taxon>
        <taxon>Embryophyta</taxon>
        <taxon>Tracheophyta</taxon>
        <taxon>Spermatophyta</taxon>
        <taxon>Magnoliopsida</taxon>
        <taxon>eudicotyledons</taxon>
        <taxon>Gunneridae</taxon>
        <taxon>Pentapetalae</taxon>
        <taxon>rosids</taxon>
        <taxon>fabids</taxon>
        <taxon>Cucurbitales</taxon>
        <taxon>Cucurbitaceae</taxon>
        <taxon>Cucurbiteae</taxon>
        <taxon>Cucurbita</taxon>
    </lineage>
</organism>
<feature type="compositionally biased region" description="Basic and acidic residues" evidence="16">
    <location>
        <begin position="93"/>
        <end position="108"/>
    </location>
</feature>
<evidence type="ECO:0000256" key="8">
    <source>
        <dbReference type="ARBA" id="ARBA00022723"/>
    </source>
</evidence>
<evidence type="ECO:0000256" key="14">
    <source>
        <dbReference type="ARBA" id="ARBA00023242"/>
    </source>
</evidence>
<dbReference type="GO" id="GO:0046872">
    <property type="term" value="F:metal ion binding"/>
    <property type="evidence" value="ECO:0007669"/>
    <property type="project" value="UniProtKB-KW"/>
</dbReference>
<evidence type="ECO:0000256" key="9">
    <source>
        <dbReference type="ARBA" id="ARBA00022737"/>
    </source>
</evidence>
<evidence type="ECO:0000256" key="3">
    <source>
        <dbReference type="ARBA" id="ARBA00004123"/>
    </source>
</evidence>
<dbReference type="GO" id="GO:0001682">
    <property type="term" value="P:tRNA 5'-leader removal"/>
    <property type="evidence" value="ECO:0007669"/>
    <property type="project" value="UniProtKB-ARBA"/>
</dbReference>
<feature type="region of interest" description="Disordered" evidence="16">
    <location>
        <begin position="416"/>
        <end position="435"/>
    </location>
</feature>
<comment type="caution">
    <text evidence="18">The sequence shown here is derived from an EMBL/GenBank/DDBJ whole genome shotgun (WGS) entry which is preliminary data.</text>
</comment>
<dbReference type="PROSITE" id="PS51375">
    <property type="entry name" value="PPR"/>
    <property type="match status" value="1"/>
</dbReference>
<evidence type="ECO:0000256" key="4">
    <source>
        <dbReference type="ARBA" id="ARBA00007267"/>
    </source>
</evidence>
<keyword evidence="12" id="KW-0460">Magnesium</keyword>
<dbReference type="FunFam" id="1.25.40.10:FF:000339">
    <property type="entry name" value="Proteinaceous RNase P 1, chloroplastic/mitochondrial"/>
    <property type="match status" value="1"/>
</dbReference>
<accession>A0AAV6MVN2</accession>
<feature type="repeat" description="PPR" evidence="15">
    <location>
        <begin position="905"/>
        <end position="939"/>
    </location>
</feature>
<evidence type="ECO:0000256" key="10">
    <source>
        <dbReference type="ARBA" id="ARBA00022801"/>
    </source>
</evidence>
<keyword evidence="9" id="KW-0677">Repeat</keyword>
<comment type="subcellular location">
    <subcellularLocation>
        <location evidence="3">Nucleus</location>
    </subcellularLocation>
</comment>
<evidence type="ECO:0000256" key="11">
    <source>
        <dbReference type="ARBA" id="ARBA00022833"/>
    </source>
</evidence>
<comment type="catalytic activity">
    <reaction evidence="1">
        <text>Endonucleolytic cleavage of RNA, removing 5'-extranucleotides from tRNA precursor.</text>
        <dbReference type="EC" id="3.1.26.5"/>
    </reaction>
</comment>
<feature type="compositionally biased region" description="Low complexity" evidence="16">
    <location>
        <begin position="423"/>
        <end position="433"/>
    </location>
</feature>
<evidence type="ECO:0000313" key="19">
    <source>
        <dbReference type="Proteomes" id="UP000685013"/>
    </source>
</evidence>
<proteinExistence type="inferred from homology"/>
<dbReference type="EMBL" id="JAGKQH010000011">
    <property type="protein sequence ID" value="KAG6587970.1"/>
    <property type="molecule type" value="Genomic_DNA"/>
</dbReference>
<keyword evidence="19" id="KW-1185">Reference proteome</keyword>
<dbReference type="InterPro" id="IPR033443">
    <property type="entry name" value="PROP1-like_PPR_dom"/>
</dbReference>
<reference evidence="18 19" key="1">
    <citation type="journal article" date="2021" name="Hortic Res">
        <title>The domestication of Cucurbita argyrosperma as revealed by the genome of its wild relative.</title>
        <authorList>
            <person name="Barrera-Redondo J."/>
            <person name="Sanchez-de la Vega G."/>
            <person name="Aguirre-Liguori J.A."/>
            <person name="Castellanos-Morales G."/>
            <person name="Gutierrez-Guerrero Y.T."/>
            <person name="Aguirre-Dugua X."/>
            <person name="Aguirre-Planter E."/>
            <person name="Tenaillon M.I."/>
            <person name="Lira-Saade R."/>
            <person name="Eguiarte L.E."/>
        </authorList>
    </citation>
    <scope>NUCLEOTIDE SEQUENCE [LARGE SCALE GENOMIC DNA]</scope>
    <source>
        <strain evidence="18">JBR-2021</strain>
    </source>
</reference>
<comment type="cofactor">
    <cofactor evidence="2">
        <name>Mg(2+)</name>
        <dbReference type="ChEBI" id="CHEBI:18420"/>
    </cofactor>
</comment>
<evidence type="ECO:0000256" key="13">
    <source>
        <dbReference type="ARBA" id="ARBA00023211"/>
    </source>
</evidence>
<evidence type="ECO:0000259" key="17">
    <source>
        <dbReference type="PROSITE" id="PS51634"/>
    </source>
</evidence>